<dbReference type="InterPro" id="IPR042088">
    <property type="entry name" value="OligoPept_F_C"/>
</dbReference>
<dbReference type="EC" id="3.4.24.-" evidence="6"/>
<dbReference type="RefSeq" id="WP_147586229.1">
    <property type="nucleotide sequence ID" value="NZ_JAODBU010000004.1"/>
</dbReference>
<evidence type="ECO:0000313" key="10">
    <source>
        <dbReference type="Proteomes" id="UP001431199"/>
    </source>
</evidence>
<evidence type="ECO:0000256" key="4">
    <source>
        <dbReference type="ARBA" id="ARBA00022833"/>
    </source>
</evidence>
<name>A0ABT2M2L3_9FIRM</name>
<dbReference type="Gene3D" id="1.10.1370.20">
    <property type="entry name" value="Oligoendopeptidase f, C-terminal domain"/>
    <property type="match status" value="1"/>
</dbReference>
<dbReference type="PANTHER" id="PTHR11804">
    <property type="entry name" value="PROTEASE M3 THIMET OLIGOPEPTIDASE-RELATED"/>
    <property type="match status" value="1"/>
</dbReference>
<evidence type="ECO:0000256" key="3">
    <source>
        <dbReference type="ARBA" id="ARBA00022801"/>
    </source>
</evidence>
<comment type="caution">
    <text evidence="9">The sequence shown here is derived from an EMBL/GenBank/DDBJ whole genome shotgun (WGS) entry which is preliminary data.</text>
</comment>
<dbReference type="NCBIfam" id="TIGR00181">
    <property type="entry name" value="pepF"/>
    <property type="match status" value="1"/>
</dbReference>
<dbReference type="Pfam" id="PF08439">
    <property type="entry name" value="Peptidase_M3_N"/>
    <property type="match status" value="1"/>
</dbReference>
<protein>
    <recommendedName>
        <fullName evidence="6">Oligopeptidase F</fullName>
        <ecNumber evidence="6">3.4.24.-</ecNumber>
    </recommendedName>
</protein>
<dbReference type="InterPro" id="IPR001567">
    <property type="entry name" value="Pept_M3A_M3B_dom"/>
</dbReference>
<keyword evidence="3 6" id="KW-0378">Hydrolase</keyword>
<dbReference type="InterPro" id="IPR004438">
    <property type="entry name" value="Peptidase_M3B"/>
</dbReference>
<reference evidence="9" key="1">
    <citation type="submission" date="2022-09" db="EMBL/GenBank/DDBJ databases">
        <title>Eubacterium sp. LFL-14 isolated from human feces.</title>
        <authorList>
            <person name="Liu F."/>
        </authorList>
    </citation>
    <scope>NUCLEOTIDE SEQUENCE</scope>
    <source>
        <strain evidence="9">LFL-14</strain>
    </source>
</reference>
<dbReference type="Gene3D" id="1.20.140.70">
    <property type="entry name" value="Oligopeptidase f, N-terminal domain"/>
    <property type="match status" value="1"/>
</dbReference>
<accession>A0ABT2M2L3</accession>
<dbReference type="EMBL" id="JAODBU010000004">
    <property type="protein sequence ID" value="MCT7398498.1"/>
    <property type="molecule type" value="Genomic_DNA"/>
</dbReference>
<dbReference type="Pfam" id="PF01432">
    <property type="entry name" value="Peptidase_M3"/>
    <property type="match status" value="1"/>
</dbReference>
<evidence type="ECO:0000256" key="5">
    <source>
        <dbReference type="ARBA" id="ARBA00023049"/>
    </source>
</evidence>
<keyword evidence="2 6" id="KW-0479">Metal-binding</keyword>
<proteinExistence type="inferred from homology"/>
<sequence length="594" mass="68708">MKRIEQKVEDTWCLEDMFESDDFWEEEFGRLQRMIFQYEDFEGTLGESADSLLEYLKFNDETNLLMERLYVYANMRYHQDMANSMYQEFAARAQKLMVEISGASAFAEPEILEITTEKINIFFNENPELETYKRYISEILRGKNHTLDKKTETILAKSRQMANAAENIFSMYNGADIKFPSITTEEGEEIEITHGNFVPLLESTDREVRKAAFEGVYETYGKMRNTLAATFAANLDQANFYAQVRNFSSAREMYLYGSNIPESVYDNLIETVHKNMDKMHKYVSLRKKILDVSELHMYDLYTPIAKAPDTKYSFEAAKDIVLEGLAPMGEEYIKVLEEGFDNRWIDVYENEGKRSGAYSWGAYGIHPYVLMNYHGTLDHVFTLAHEMGHAIHSYYSDANQPYVNAGYKIFVAEVASTCNESLLIQHLLKITEDEEEKAYLINHFLEQFKGTLYRQTMFAEFEKIAHSMVQNGEGVTADRLCEIYYNLNKKYFGDDIVIDKEIELEWARIPHFYNPFYVYQYATGLSAAIALSKRIIEEGKPAVEDYMKFLKGGSSQDPIELLKIAGVDMTSAKPIETALELFGNLLDELQKMTD</sequence>
<keyword evidence="1 6" id="KW-0645">Protease</keyword>
<comment type="cofactor">
    <cofactor evidence="6">
        <name>Zn(2+)</name>
        <dbReference type="ChEBI" id="CHEBI:29105"/>
    </cofactor>
    <text evidence="6">Binds 1 zinc ion.</text>
</comment>
<dbReference type="SUPFAM" id="SSF55486">
    <property type="entry name" value="Metalloproteases ('zincins'), catalytic domain"/>
    <property type="match status" value="1"/>
</dbReference>
<dbReference type="Proteomes" id="UP001431199">
    <property type="component" value="Unassembled WGS sequence"/>
</dbReference>
<comment type="similarity">
    <text evidence="6">Belongs to the peptidase M3B family.</text>
</comment>
<dbReference type="InterPro" id="IPR013647">
    <property type="entry name" value="OligopepF_N_dom"/>
</dbReference>
<keyword evidence="10" id="KW-1185">Reference proteome</keyword>
<evidence type="ECO:0000313" key="9">
    <source>
        <dbReference type="EMBL" id="MCT7398498.1"/>
    </source>
</evidence>
<evidence type="ECO:0000256" key="6">
    <source>
        <dbReference type="RuleBase" id="RU368091"/>
    </source>
</evidence>
<dbReference type="Gene3D" id="1.10.287.830">
    <property type="entry name" value="putative peptidase helix hairpin domain like"/>
    <property type="match status" value="1"/>
</dbReference>
<evidence type="ECO:0000259" key="8">
    <source>
        <dbReference type="Pfam" id="PF08439"/>
    </source>
</evidence>
<evidence type="ECO:0000256" key="2">
    <source>
        <dbReference type="ARBA" id="ARBA00022723"/>
    </source>
</evidence>
<comment type="function">
    <text evidence="6">Has oligopeptidase activity and degrades a variety of small bioactive peptides.</text>
</comment>
<keyword evidence="5 6" id="KW-0482">Metalloprotease</keyword>
<organism evidence="9 10">
    <name type="scientific">Eubacterium album</name>
    <dbReference type="NCBI Taxonomy" id="2978477"/>
    <lineage>
        <taxon>Bacteria</taxon>
        <taxon>Bacillati</taxon>
        <taxon>Bacillota</taxon>
        <taxon>Clostridia</taxon>
        <taxon>Eubacteriales</taxon>
        <taxon>Eubacteriaceae</taxon>
        <taxon>Eubacterium</taxon>
    </lineage>
</organism>
<dbReference type="PANTHER" id="PTHR11804:SF84">
    <property type="entry name" value="SACCHAROLYSIN"/>
    <property type="match status" value="1"/>
</dbReference>
<dbReference type="InterPro" id="IPR045090">
    <property type="entry name" value="Pept_M3A_M3B"/>
</dbReference>
<evidence type="ECO:0000259" key="7">
    <source>
        <dbReference type="Pfam" id="PF01432"/>
    </source>
</evidence>
<feature type="domain" description="Oligopeptidase F N-terminal" evidence="8">
    <location>
        <begin position="110"/>
        <end position="179"/>
    </location>
</feature>
<feature type="domain" description="Peptidase M3A/M3B catalytic" evidence="7">
    <location>
        <begin position="200"/>
        <end position="580"/>
    </location>
</feature>
<keyword evidence="4 6" id="KW-0862">Zinc</keyword>
<dbReference type="CDD" id="cd09608">
    <property type="entry name" value="M3B_PepF"/>
    <property type="match status" value="1"/>
</dbReference>
<evidence type="ECO:0000256" key="1">
    <source>
        <dbReference type="ARBA" id="ARBA00022670"/>
    </source>
</evidence>
<gene>
    <name evidence="9" type="primary">pepF</name>
    <name evidence="9" type="ORF">N5B56_05270</name>
</gene>